<dbReference type="RefSeq" id="WP_160874735.1">
    <property type="nucleotide sequence ID" value="NZ_WUEK01000001.1"/>
</dbReference>
<proteinExistence type="predicted"/>
<sequence length="176" mass="19269">MTWTTYHRRGDVLRAVIETADRRRDGVLPTDVPGVSETFADADELLGALQLKWHTRLAGRIEREQLSQPMDLRGAVVRAWRATADELPGIRAVIDAHRAEPGSERTALIMRKSTAKEQALLAVSAGLASAQDRRAAAVGERIEEEARAGWRPAPFAPRGSSESTSLLRRLRAALAA</sequence>
<name>A0A6L7ES77_9ACTN</name>
<organism evidence="1 2">
    <name type="scientific">Nocardioides flavescens</name>
    <dbReference type="NCBI Taxonomy" id="2691959"/>
    <lineage>
        <taxon>Bacteria</taxon>
        <taxon>Bacillati</taxon>
        <taxon>Actinomycetota</taxon>
        <taxon>Actinomycetes</taxon>
        <taxon>Propionibacteriales</taxon>
        <taxon>Nocardioidaceae</taxon>
        <taxon>Nocardioides</taxon>
    </lineage>
</organism>
<dbReference type="EMBL" id="WUEK01000001">
    <property type="protein sequence ID" value="MXG88398.1"/>
    <property type="molecule type" value="Genomic_DNA"/>
</dbReference>
<accession>A0A6L7ES77</accession>
<protein>
    <submittedName>
        <fullName evidence="1">Uncharacterized protein</fullName>
    </submittedName>
</protein>
<dbReference type="Proteomes" id="UP000473325">
    <property type="component" value="Unassembled WGS sequence"/>
</dbReference>
<reference evidence="1 2" key="1">
    <citation type="submission" date="2019-12" db="EMBL/GenBank/DDBJ databases">
        <authorList>
            <person name="Kun Z."/>
        </authorList>
    </citation>
    <scope>NUCLEOTIDE SEQUENCE [LARGE SCALE GENOMIC DNA]</scope>
    <source>
        <strain evidence="1 2">YIM 123512</strain>
    </source>
</reference>
<gene>
    <name evidence="1" type="ORF">GRQ65_02405</name>
</gene>
<comment type="caution">
    <text evidence="1">The sequence shown here is derived from an EMBL/GenBank/DDBJ whole genome shotgun (WGS) entry which is preliminary data.</text>
</comment>
<evidence type="ECO:0000313" key="1">
    <source>
        <dbReference type="EMBL" id="MXG88398.1"/>
    </source>
</evidence>
<keyword evidence="2" id="KW-1185">Reference proteome</keyword>
<evidence type="ECO:0000313" key="2">
    <source>
        <dbReference type="Proteomes" id="UP000473325"/>
    </source>
</evidence>
<dbReference type="AlphaFoldDB" id="A0A6L7ES77"/>